<dbReference type="EMBL" id="JAENHL010000007">
    <property type="protein sequence ID" value="MBK1868579.1"/>
    <property type="molecule type" value="Genomic_DNA"/>
</dbReference>
<name>A0ACC5R7D3_9HYPH</name>
<gene>
    <name evidence="1" type="primary">mdoH</name>
    <name evidence="1" type="ORF">JHL16_19650</name>
</gene>
<comment type="caution">
    <text evidence="1">The sequence shown here is derived from an EMBL/GenBank/DDBJ whole genome shotgun (WGS) entry which is preliminary data.</text>
</comment>
<organism evidence="1 2">
    <name type="scientific">Taklimakanibacter albus</name>
    <dbReference type="NCBI Taxonomy" id="2800327"/>
    <lineage>
        <taxon>Bacteria</taxon>
        <taxon>Pseudomonadati</taxon>
        <taxon>Pseudomonadota</taxon>
        <taxon>Alphaproteobacteria</taxon>
        <taxon>Hyphomicrobiales</taxon>
        <taxon>Aestuariivirgaceae</taxon>
        <taxon>Taklimakanibacter</taxon>
    </lineage>
</organism>
<protein>
    <submittedName>
        <fullName evidence="1">Glucans biosynthesis glucosyltransferase MdoH</fullName>
    </submittedName>
</protein>
<dbReference type="Proteomes" id="UP000616151">
    <property type="component" value="Unassembled WGS sequence"/>
</dbReference>
<sequence length="626" mass="69941">MDKIVDIAPSKDDILPPESRLDMPVQDLKHWAPGGALSAGRERSSVHFYRWFVFSATLALTGLGTYEIYQVISPADITWLQVIFAALFAVTFAWISFACAGAMLGFLCMTRRPRYTLAELGDTKRTALLMPVYHEDPETVAEAMARMGRALAREKAGDKFDIFILSDSREAAHIRHEAQVFAKLRQDLRDDIQVYYRRRPDNHHKKAGNIADFVTRWGGAYEAMIVLDADSMMSGPTLVTLARAMAADPKAGIIQSLPLLHNRWTLYSRMQQFAGRVYGPIVANGLAAWHGRDGNYWGHNAIIRVKAFAESAGLPELEGRKPFGGHIMSHDFVEAALMRRSGWAVYMLPALGGSYEETPPNLIELAARDRRWSQGNLQHIKLLHVRGLHWVSRIHFLQGIMSYLASPLWLFLLMTGLVLSTVAKYAQPNYFPEGFTLFPAWPVFDPERALRLFTLTMAVLFVPKILGIIAAIFDPVLRRGCGGVIGLIKSLFAESILSALLSPIMMIIQSGFVLDIFLGRDSGWKAQKRTEEAPPFNELLHKHAWHIVAGLLVGVLAFLITTQTFLWLSPIVLGLALSAFVSWWTGLVSVGRRAYDWNIFRIPEESNPVSDSVDGANREKNLAAAE</sequence>
<keyword evidence="2" id="KW-1185">Reference proteome</keyword>
<accession>A0ACC5R7D3</accession>
<evidence type="ECO:0000313" key="2">
    <source>
        <dbReference type="Proteomes" id="UP000616151"/>
    </source>
</evidence>
<reference evidence="1" key="1">
    <citation type="submission" date="2021-01" db="EMBL/GenBank/DDBJ databases">
        <authorList>
            <person name="Sun Q."/>
        </authorList>
    </citation>
    <scope>NUCLEOTIDE SEQUENCE</scope>
    <source>
        <strain evidence="1">YIM B02566</strain>
    </source>
</reference>
<evidence type="ECO:0000313" key="1">
    <source>
        <dbReference type="EMBL" id="MBK1868579.1"/>
    </source>
</evidence>
<proteinExistence type="predicted"/>